<dbReference type="HOGENOM" id="CLU_679870_0_0_1"/>
<protein>
    <submittedName>
        <fullName evidence="1">Uncharacterized protein</fullName>
    </submittedName>
</protein>
<dbReference type="Proteomes" id="UP000054524">
    <property type="component" value="Unassembled WGS sequence"/>
</dbReference>
<accession>A0A086IZM9</accession>
<evidence type="ECO:0000313" key="2">
    <source>
        <dbReference type="Proteomes" id="UP000054524"/>
    </source>
</evidence>
<name>A0A086IZM9_NEMA1</name>
<dbReference type="AlphaFoldDB" id="A0A086IZM9"/>
<keyword evidence="2" id="KW-1185">Reference proteome</keyword>
<dbReference type="EMBL" id="AKIJ01000005">
    <property type="protein sequence ID" value="KFG25347.1"/>
    <property type="molecule type" value="Genomic_DNA"/>
</dbReference>
<organism evidence="1 2">
    <name type="scientific">Nematocida ausubeli (strain ATCC PRA-371 / ERTm2)</name>
    <name type="common">Nematode killer fungus</name>
    <dbReference type="NCBI Taxonomy" id="1913371"/>
    <lineage>
        <taxon>Eukaryota</taxon>
        <taxon>Fungi</taxon>
        <taxon>Fungi incertae sedis</taxon>
        <taxon>Microsporidia</taxon>
        <taxon>Nematocida</taxon>
    </lineage>
</organism>
<dbReference type="GeneID" id="77677092"/>
<sequence>MRVRVLGNIENRIKSTLSQRLSKSTTGKELSANIHEELTGLNGISAESIKYNEILGWLLNAPATVKLHQPKGKHSINASLSGNKNIVKYTGSVYNVLFESLGQNKLTVESNLSSLKSSLCLFQVNSKETQLLGKSSEIWNFLKIVNKNMRDLVLQKYLSMHVLVGQAKKSLGVEKIINPMMKISAGAWVEDNIFTNKIELSVNPIEHIHARVLGSIGICKNYAITAENISLLSKQKTAKESSLLSIDSEFYAKVAYPVASVRSLLNQLGILSSHNLKKTPTDTNILARWKRKSIQNKSTIEPVESKYLPWIISKATIDVQGEVEGTCRLNIFSREFSGVAKTMGMLKCSIESYGVLLGGLITKKYPFTNNTTEHFGFQENFTPAVGFSYTPKNSFIDSASVYWPWASIKRKSGILNKLHAFEISVSKEY</sequence>
<gene>
    <name evidence="1" type="ORF">NESG_02119</name>
</gene>
<proteinExistence type="predicted"/>
<reference evidence="1 2" key="1">
    <citation type="journal article" date="2014" name="Genome Announc.">
        <title>Genome Sequence of the Microsporidian Species Nematocida sp1 Strain ERTm6 (ATCC PRA-372).</title>
        <authorList>
            <person name="Bakowski M.A."/>
            <person name="Priest M."/>
            <person name="Young S."/>
            <person name="Cuomo C.A."/>
            <person name="Troemel E.R."/>
        </authorList>
    </citation>
    <scope>NUCLEOTIDE SEQUENCE [LARGE SCALE GENOMIC DNA]</scope>
    <source>
        <strain evidence="1 2">ERTm6</strain>
    </source>
</reference>
<evidence type="ECO:0000313" key="1">
    <source>
        <dbReference type="EMBL" id="KFG25347.1"/>
    </source>
</evidence>
<comment type="caution">
    <text evidence="1">The sequence shown here is derived from an EMBL/GenBank/DDBJ whole genome shotgun (WGS) entry which is preliminary data.</text>
</comment>
<dbReference type="RefSeq" id="XP_052903902.1">
    <property type="nucleotide sequence ID" value="XM_053049731.1"/>
</dbReference>